<dbReference type="Proteomes" id="UP000537862">
    <property type="component" value="Unassembled WGS sequence"/>
</dbReference>
<name>A0A849P7T7_9BURK</name>
<keyword evidence="2" id="KW-1185">Reference proteome</keyword>
<organism evidence="1 2">
    <name type="scientific">Pelistega suis</name>
    <dbReference type="NCBI Taxonomy" id="1631957"/>
    <lineage>
        <taxon>Bacteria</taxon>
        <taxon>Pseudomonadati</taxon>
        <taxon>Pseudomonadota</taxon>
        <taxon>Betaproteobacteria</taxon>
        <taxon>Burkholderiales</taxon>
        <taxon>Alcaligenaceae</taxon>
        <taxon>Pelistega</taxon>
    </lineage>
</organism>
<dbReference type="EMBL" id="JABGBN010000008">
    <property type="protein sequence ID" value="NOL52364.1"/>
    <property type="molecule type" value="Genomic_DNA"/>
</dbReference>
<evidence type="ECO:0000313" key="2">
    <source>
        <dbReference type="Proteomes" id="UP000537862"/>
    </source>
</evidence>
<dbReference type="Pfam" id="PF08907">
    <property type="entry name" value="DUF1853"/>
    <property type="match status" value="2"/>
</dbReference>
<comment type="caution">
    <text evidence="1">The sequence shown here is derived from an EMBL/GenBank/DDBJ whole genome shotgun (WGS) entry which is preliminary data.</text>
</comment>
<dbReference type="InterPro" id="IPR015003">
    <property type="entry name" value="DUF1853"/>
</dbReference>
<accession>A0A849P7T7</accession>
<protein>
    <submittedName>
        <fullName evidence="1">DUF1853 family protein</fullName>
    </submittedName>
</protein>
<gene>
    <name evidence="1" type="ORF">HKX39_09330</name>
</gene>
<dbReference type="AlphaFoldDB" id="A0A849P7T7"/>
<dbReference type="RefSeq" id="WP_171681053.1">
    <property type="nucleotide sequence ID" value="NZ_JABGBN010000008.1"/>
</dbReference>
<reference evidence="1 2" key="1">
    <citation type="submission" date="2020-05" db="EMBL/GenBank/DDBJ databases">
        <authorList>
            <person name="Niu N."/>
        </authorList>
    </citation>
    <scope>NUCLEOTIDE SEQUENCE [LARGE SCALE GENOMIC DNA]</scope>
    <source>
        <strain evidence="1 2">3340-03</strain>
    </source>
</reference>
<proteinExistence type="predicted"/>
<evidence type="ECO:0000313" key="1">
    <source>
        <dbReference type="EMBL" id="NOL52364.1"/>
    </source>
</evidence>
<sequence>MTTSALMPTIVRNTDTQIWQDVDWLIHSPFLVQGLAHYPAAQFNPEQQRALQQYLLSSDSTKDIQTIGKRSRLGLYAEDLLGLALSHCPSITLLYQHFPIQEKLFKGTKTIGELDYIWQDKTTQRIHHWELAVKLYLYIPKESDIALTPLTLTKEDIQLLQQNNDITDEQAYALLNHLDRFIGTQKKDTLLRKLLHLQKKQLPLAQQVAQQLALPITQSAYFMKGWLFYPLKSDATIDADTWSDYLEPSELPWIHSHHLRGWWLKIDNFIERLKQSPQHWRWKILPRLQWLSRHQCPLQETVESKEILSTLYSQWQLFENHNEEAQPLLLCALQANQYGAWEEVHRGFVVPHSF</sequence>